<keyword evidence="1" id="KW-1133">Transmembrane helix</keyword>
<evidence type="ECO:0008006" key="4">
    <source>
        <dbReference type="Google" id="ProtNLM"/>
    </source>
</evidence>
<proteinExistence type="predicted"/>
<dbReference type="EMBL" id="JAAZQQ010000002">
    <property type="protein sequence ID" value="NKX44681.1"/>
    <property type="molecule type" value="Genomic_DNA"/>
</dbReference>
<reference evidence="2 3" key="1">
    <citation type="submission" date="2020-04" db="EMBL/GenBank/DDBJ databases">
        <authorList>
            <person name="Yoon J."/>
        </authorList>
    </citation>
    <scope>NUCLEOTIDE SEQUENCE [LARGE SCALE GENOMIC DNA]</scope>
    <source>
        <strain evidence="2 3">KMU-115</strain>
    </source>
</reference>
<dbReference type="Proteomes" id="UP000526408">
    <property type="component" value="Unassembled WGS sequence"/>
</dbReference>
<protein>
    <recommendedName>
        <fullName evidence="4">PH domain-containing protein</fullName>
    </recommendedName>
</protein>
<evidence type="ECO:0000256" key="1">
    <source>
        <dbReference type="SAM" id="Phobius"/>
    </source>
</evidence>
<keyword evidence="1" id="KW-0472">Membrane</keyword>
<evidence type="ECO:0000313" key="2">
    <source>
        <dbReference type="EMBL" id="NKX44681.1"/>
    </source>
</evidence>
<organism evidence="2 3">
    <name type="scientific">Roseicyclus persicicus</name>
    <dbReference type="NCBI Taxonomy" id="2650661"/>
    <lineage>
        <taxon>Bacteria</taxon>
        <taxon>Pseudomonadati</taxon>
        <taxon>Pseudomonadota</taxon>
        <taxon>Alphaproteobacteria</taxon>
        <taxon>Rhodobacterales</taxon>
        <taxon>Roseobacteraceae</taxon>
        <taxon>Roseicyclus</taxon>
    </lineage>
</organism>
<feature type="transmembrane region" description="Helical" evidence="1">
    <location>
        <begin position="38"/>
        <end position="62"/>
    </location>
</feature>
<dbReference type="RefSeq" id="WP_168623033.1">
    <property type="nucleotide sequence ID" value="NZ_JAAZQQ010000002.1"/>
</dbReference>
<name>A0A7X6H0L5_9RHOB</name>
<accession>A0A7X6H0L5</accession>
<keyword evidence="3" id="KW-1185">Reference proteome</keyword>
<sequence>MDQTRLISARPGSLGLSLFSVIGLGCLGAALWPVASGYVLLLLVPALAVSVAQLAVTPVYGLRLGPRQWTVMAAEGDRAVAADEISHLRVTDRGEVAQAVLVLRDGSEVRIPFEVAPNPFALIQAVTERGIPVRTG</sequence>
<feature type="transmembrane region" description="Helical" evidence="1">
    <location>
        <begin position="12"/>
        <end position="32"/>
    </location>
</feature>
<dbReference type="AlphaFoldDB" id="A0A7X6H0L5"/>
<comment type="caution">
    <text evidence="2">The sequence shown here is derived from an EMBL/GenBank/DDBJ whole genome shotgun (WGS) entry which is preliminary data.</text>
</comment>
<dbReference type="PROSITE" id="PS51257">
    <property type="entry name" value="PROKAR_LIPOPROTEIN"/>
    <property type="match status" value="1"/>
</dbReference>
<evidence type="ECO:0000313" key="3">
    <source>
        <dbReference type="Proteomes" id="UP000526408"/>
    </source>
</evidence>
<gene>
    <name evidence="2" type="ORF">HCU73_08775</name>
</gene>
<keyword evidence="1" id="KW-0812">Transmembrane</keyword>